<dbReference type="GO" id="GO:1902977">
    <property type="term" value="P:mitotic DNA replication preinitiation complex assembly"/>
    <property type="evidence" value="ECO:0007669"/>
    <property type="project" value="TreeGrafter"/>
</dbReference>
<dbReference type="GO" id="GO:0003697">
    <property type="term" value="F:single-stranded DNA binding"/>
    <property type="evidence" value="ECO:0007669"/>
    <property type="project" value="TreeGrafter"/>
</dbReference>
<feature type="compositionally biased region" description="Pro residues" evidence="6">
    <location>
        <begin position="279"/>
        <end position="291"/>
    </location>
</feature>
<evidence type="ECO:0000256" key="6">
    <source>
        <dbReference type="SAM" id="MobiDB-lite"/>
    </source>
</evidence>
<dbReference type="GO" id="GO:0003688">
    <property type="term" value="F:DNA replication origin binding"/>
    <property type="evidence" value="ECO:0007669"/>
    <property type="project" value="TreeGrafter"/>
</dbReference>
<dbReference type="EMBL" id="NAJL01000001">
    <property type="protein sequence ID" value="TKA34226.1"/>
    <property type="molecule type" value="Genomic_DNA"/>
</dbReference>
<comment type="subcellular location">
    <subcellularLocation>
        <location evidence="1">Nucleus</location>
    </subcellularLocation>
</comment>
<evidence type="ECO:0000256" key="5">
    <source>
        <dbReference type="ARBA" id="ARBA00023306"/>
    </source>
</evidence>
<evidence type="ECO:0008006" key="9">
    <source>
        <dbReference type="Google" id="ProtNLM"/>
    </source>
</evidence>
<keyword evidence="4" id="KW-0539">Nucleus</keyword>
<evidence type="ECO:0000256" key="1">
    <source>
        <dbReference type="ARBA" id="ARBA00004123"/>
    </source>
</evidence>
<evidence type="ECO:0000256" key="2">
    <source>
        <dbReference type="ARBA" id="ARBA00010727"/>
    </source>
</evidence>
<keyword evidence="3" id="KW-0235">DNA replication</keyword>
<proteinExistence type="inferred from homology"/>
<dbReference type="PANTHER" id="PTHR10507">
    <property type="entry name" value="CDC45-RELATED PROTEIN"/>
    <property type="match status" value="1"/>
</dbReference>
<organism evidence="7 8">
    <name type="scientific">Salinomyces thailandicus</name>
    <dbReference type="NCBI Taxonomy" id="706561"/>
    <lineage>
        <taxon>Eukaryota</taxon>
        <taxon>Fungi</taxon>
        <taxon>Dikarya</taxon>
        <taxon>Ascomycota</taxon>
        <taxon>Pezizomycotina</taxon>
        <taxon>Dothideomycetes</taxon>
        <taxon>Dothideomycetidae</taxon>
        <taxon>Mycosphaerellales</taxon>
        <taxon>Teratosphaeriaceae</taxon>
        <taxon>Salinomyces</taxon>
    </lineage>
</organism>
<dbReference type="OrthoDB" id="10258882at2759"/>
<dbReference type="GO" id="GO:0000727">
    <property type="term" value="P:double-strand break repair via break-induced replication"/>
    <property type="evidence" value="ECO:0007669"/>
    <property type="project" value="TreeGrafter"/>
</dbReference>
<dbReference type="AlphaFoldDB" id="A0A4U0UHL3"/>
<feature type="compositionally biased region" description="Low complexity" evidence="6">
    <location>
        <begin position="763"/>
        <end position="791"/>
    </location>
</feature>
<dbReference type="GO" id="GO:0003682">
    <property type="term" value="F:chromatin binding"/>
    <property type="evidence" value="ECO:0007669"/>
    <property type="project" value="TreeGrafter"/>
</dbReference>
<feature type="region of interest" description="Disordered" evidence="6">
    <location>
        <begin position="701"/>
        <end position="802"/>
    </location>
</feature>
<protein>
    <recommendedName>
        <fullName evidence="9">CDC45-like protein</fullName>
    </recommendedName>
</protein>
<dbReference type="Proteomes" id="UP000308549">
    <property type="component" value="Unassembled WGS sequence"/>
</dbReference>
<accession>A0A4U0UHL3</accession>
<feature type="region of interest" description="Disordered" evidence="6">
    <location>
        <begin position="201"/>
        <end position="300"/>
    </location>
</feature>
<dbReference type="Pfam" id="PF02724">
    <property type="entry name" value="CDC45"/>
    <property type="match status" value="1"/>
</dbReference>
<evidence type="ECO:0000256" key="4">
    <source>
        <dbReference type="ARBA" id="ARBA00023242"/>
    </source>
</evidence>
<dbReference type="GO" id="GO:0031261">
    <property type="term" value="C:DNA replication preinitiation complex"/>
    <property type="evidence" value="ECO:0007669"/>
    <property type="project" value="TreeGrafter"/>
</dbReference>
<evidence type="ECO:0000313" key="8">
    <source>
        <dbReference type="Proteomes" id="UP000308549"/>
    </source>
</evidence>
<keyword evidence="8" id="KW-1185">Reference proteome</keyword>
<feature type="compositionally biased region" description="Polar residues" evidence="6">
    <location>
        <begin position="257"/>
        <end position="276"/>
    </location>
</feature>
<dbReference type="GO" id="GO:0006270">
    <property type="term" value="P:DNA replication initiation"/>
    <property type="evidence" value="ECO:0007669"/>
    <property type="project" value="InterPro"/>
</dbReference>
<evidence type="ECO:0000313" key="7">
    <source>
        <dbReference type="EMBL" id="TKA34226.1"/>
    </source>
</evidence>
<gene>
    <name evidence="7" type="ORF">B0A50_00206</name>
</gene>
<name>A0A4U0UHL3_9PEZI</name>
<dbReference type="PANTHER" id="PTHR10507:SF0">
    <property type="entry name" value="CELL DIVISION CONTROL PROTEIN 45 HOMOLOG"/>
    <property type="match status" value="1"/>
</dbReference>
<feature type="region of interest" description="Disordered" evidence="6">
    <location>
        <begin position="393"/>
        <end position="412"/>
    </location>
</feature>
<evidence type="ECO:0000256" key="3">
    <source>
        <dbReference type="ARBA" id="ARBA00022705"/>
    </source>
</evidence>
<feature type="region of interest" description="Disordered" evidence="6">
    <location>
        <begin position="540"/>
        <end position="577"/>
    </location>
</feature>
<reference evidence="7 8" key="1">
    <citation type="submission" date="2017-03" db="EMBL/GenBank/DDBJ databases">
        <title>Genomes of endolithic fungi from Antarctica.</title>
        <authorList>
            <person name="Coleine C."/>
            <person name="Masonjones S."/>
            <person name="Stajich J.E."/>
        </authorList>
    </citation>
    <scope>NUCLEOTIDE SEQUENCE [LARGE SCALE GENOMIC DNA]</scope>
    <source>
        <strain evidence="7 8">CCFEE 6315</strain>
    </source>
</reference>
<feature type="compositionally biased region" description="Basic and acidic residues" evidence="6">
    <location>
        <begin position="712"/>
        <end position="742"/>
    </location>
</feature>
<sequence>MYIPRPRLVDLYTRLIATSTPTQPPLLILTALTVDALCAVRILTALLKRDFLPHTLVPVAGYADLQAAGERLVRPLRRGTGGEGGRVICIGCGGGVDLGELLLGLEEDGEEEEGEERGHGVEVWVVDARRPWNLENVFGNDSGGRRERVKDGRVLEGYQGSRGGVIVWDDGDIEREMDEVREAWLGLRGMPEVTEEDVALAGAEDDREDRDHGAENDEQDGESGSSQSKRKRSPSPVDDDSDQHSDDERPRQRRRSNSSVPIPSSPGGNPFSNQAASPLPDPAIKSPPPRAPSLRQQKSHLLRLRRRYESTLQTYYDAGTWTSDPVSIMLYSLAEDLGREDNDLLWLAIVGVESIPLSPFNLPLNTANSSSHSRTTTKQSLIKTLLTDEVHRLNPPSLSTSSSRSSTPALRLTPDPPLPLLRHWTLYDSLLHSPSLAHALQTHRPAGLKRLHKLLAKMGISLSESHKGWPHLDPEVKRTLGERLGRLGEWYGVGGLIPDDNGGRGGKGWGFVRSWGWGGEWSAVDVAVVVSAILDIGSQTTSDSTTTTQTTATLSQRPHQTLTPPSSSPTTPTTSASTTSNFFTALDALRPHPTKTSNPLTPYLPLTQNLYRAINRTGSALLTKNSIRNLRTFRLGVIKAEDAGGDAGVFCQPGALGRLGGWVWGALAGAGDAASGGLVLACLDAERSVWVVVGLGGGDSDAGDGVQKKGKTAKDKKQRAEEKQRKLTEKATRKAAREAEKASRRRLRRDRRAANGDFDSSDAESSATESCSSISSSSTSSSTSSSSSSSAGKGSRKAQPFRNPFPQAFQAVAEATGARVRLDAFEHCVVEVRKEDLAGFLEEVSLRGLG</sequence>
<comment type="similarity">
    <text evidence="2">Belongs to the CDC45 family.</text>
</comment>
<keyword evidence="5" id="KW-0131">Cell cycle</keyword>
<dbReference type="InterPro" id="IPR003874">
    <property type="entry name" value="CDC45"/>
</dbReference>
<comment type="caution">
    <text evidence="7">The sequence shown here is derived from an EMBL/GenBank/DDBJ whole genome shotgun (WGS) entry which is preliminary data.</text>
</comment>